<dbReference type="GO" id="GO:0006508">
    <property type="term" value="P:proteolysis"/>
    <property type="evidence" value="ECO:0007669"/>
    <property type="project" value="UniProtKB-KW"/>
</dbReference>
<dbReference type="InterPro" id="IPR029149">
    <property type="entry name" value="Creatin/AminoP/Spt16_N"/>
</dbReference>
<evidence type="ECO:0000256" key="1">
    <source>
        <dbReference type="ARBA" id="ARBA00022670"/>
    </source>
</evidence>
<evidence type="ECO:0000259" key="6">
    <source>
        <dbReference type="Pfam" id="PF00557"/>
    </source>
</evidence>
<dbReference type="AlphaFoldDB" id="A0A4Q2A7N0"/>
<keyword evidence="3" id="KW-0378">Hydrolase</keyword>
<accession>A0A4Q2A7N0</accession>
<reference evidence="8 9" key="1">
    <citation type="submission" date="2018-08" db="EMBL/GenBank/DDBJ databases">
        <title>Mountain-cultivated ginseng endophyte, Burkholderia stabilis and its activity against ginseng root rot disease.</title>
        <authorList>
            <person name="Tapan Kumar M."/>
            <person name="Bae H."/>
            <person name="Shanmugam G."/>
            <person name="Jeon J."/>
        </authorList>
    </citation>
    <scope>NUCLEOTIDE SEQUENCE [LARGE SCALE GENOMIC DNA]</scope>
    <source>
        <strain evidence="8 9">EB159</strain>
    </source>
</reference>
<dbReference type="InterPro" id="IPR000994">
    <property type="entry name" value="Pept_M24"/>
</dbReference>
<dbReference type="Proteomes" id="UP000289650">
    <property type="component" value="Unassembled WGS sequence"/>
</dbReference>
<dbReference type="InterPro" id="IPR036005">
    <property type="entry name" value="Creatinase/aminopeptidase-like"/>
</dbReference>
<dbReference type="PANTHER" id="PTHR43763">
    <property type="entry name" value="XAA-PRO AMINOPEPTIDASE 1"/>
    <property type="match status" value="1"/>
</dbReference>
<evidence type="ECO:0000256" key="2">
    <source>
        <dbReference type="ARBA" id="ARBA00022723"/>
    </source>
</evidence>
<feature type="domain" description="Creatinase N-terminal" evidence="7">
    <location>
        <begin position="21"/>
        <end position="144"/>
    </location>
</feature>
<dbReference type="Pfam" id="PF00557">
    <property type="entry name" value="Peptidase_M24"/>
    <property type="match status" value="1"/>
</dbReference>
<dbReference type="PROSITE" id="PS00491">
    <property type="entry name" value="PROLINE_PEPTIDASE"/>
    <property type="match status" value="1"/>
</dbReference>
<dbReference type="RefSeq" id="WP_129517483.1">
    <property type="nucleotide sequence ID" value="NZ_QWEX01000003.1"/>
</dbReference>
<organism evidence="8 9">
    <name type="scientific">Burkholderia stabilis</name>
    <dbReference type="NCBI Taxonomy" id="95485"/>
    <lineage>
        <taxon>Bacteria</taxon>
        <taxon>Pseudomonadati</taxon>
        <taxon>Pseudomonadota</taxon>
        <taxon>Betaproteobacteria</taxon>
        <taxon>Burkholderiales</taxon>
        <taxon>Burkholderiaceae</taxon>
        <taxon>Burkholderia</taxon>
        <taxon>Burkholderia cepacia complex</taxon>
    </lineage>
</organism>
<keyword evidence="1" id="KW-0645">Protease</keyword>
<dbReference type="GO" id="GO:0008237">
    <property type="term" value="F:metallopeptidase activity"/>
    <property type="evidence" value="ECO:0007669"/>
    <property type="project" value="UniProtKB-KW"/>
</dbReference>
<name>A0A4Q2A7N0_9BURK</name>
<dbReference type="Gene3D" id="3.40.350.10">
    <property type="entry name" value="Creatinase/prolidase N-terminal domain"/>
    <property type="match status" value="2"/>
</dbReference>
<proteinExistence type="inferred from homology"/>
<dbReference type="OrthoDB" id="9806388at2"/>
<dbReference type="GO" id="GO:0005737">
    <property type="term" value="C:cytoplasm"/>
    <property type="evidence" value="ECO:0007669"/>
    <property type="project" value="UniProtKB-ARBA"/>
</dbReference>
<keyword evidence="2 5" id="KW-0479">Metal-binding</keyword>
<gene>
    <name evidence="8" type="ORF">D1006_33210</name>
</gene>
<dbReference type="GO" id="GO:0046872">
    <property type="term" value="F:metal ion binding"/>
    <property type="evidence" value="ECO:0007669"/>
    <property type="project" value="UniProtKB-KW"/>
</dbReference>
<dbReference type="Pfam" id="PF16189">
    <property type="entry name" value="Creatinase_N_2"/>
    <property type="match status" value="1"/>
</dbReference>
<dbReference type="InterPro" id="IPR001131">
    <property type="entry name" value="Peptidase_M24B_aminopep-P_CS"/>
</dbReference>
<evidence type="ECO:0000256" key="3">
    <source>
        <dbReference type="ARBA" id="ARBA00022801"/>
    </source>
</evidence>
<comment type="caution">
    <text evidence="8">The sequence shown here is derived from an EMBL/GenBank/DDBJ whole genome shotgun (WGS) entry which is preliminary data.</text>
</comment>
<evidence type="ECO:0000256" key="4">
    <source>
        <dbReference type="ARBA" id="ARBA00023049"/>
    </source>
</evidence>
<comment type="similarity">
    <text evidence="5">Belongs to the peptidase M24B family.</text>
</comment>
<dbReference type="PANTHER" id="PTHR43763:SF6">
    <property type="entry name" value="XAA-PRO AMINOPEPTIDASE 1"/>
    <property type="match status" value="1"/>
</dbReference>
<dbReference type="Gene3D" id="3.90.230.10">
    <property type="entry name" value="Creatinase/methionine aminopeptidase superfamily"/>
    <property type="match status" value="1"/>
</dbReference>
<dbReference type="EMBL" id="QWEX01000003">
    <property type="protein sequence ID" value="RXV65035.1"/>
    <property type="molecule type" value="Genomic_DNA"/>
</dbReference>
<keyword evidence="4" id="KW-0482">Metalloprotease</keyword>
<evidence type="ECO:0000313" key="9">
    <source>
        <dbReference type="Proteomes" id="UP000289650"/>
    </source>
</evidence>
<dbReference type="SUPFAM" id="SSF53092">
    <property type="entry name" value="Creatinase/prolidase N-terminal domain"/>
    <property type="match status" value="1"/>
</dbReference>
<protein>
    <submittedName>
        <fullName evidence="8">M24 family metallopeptidase</fullName>
    </submittedName>
</protein>
<sequence>MLKYDHPDRIATRPDIDANHRRLTDFLWQKGLDAMIVTLQTFLTGAPAATHNNVMLLSGFDGSAGFGIFLNPSLATGIGVRQFVLFVDGRYHMQAESQCPKGLVTVERVQYPELLWPSLVGWLTDKNCLIASVAYDEASTTVSQWGDGRSGLANAGLRFHAVADGEIDRLLSTARETINRPIFEIPHSICGTTIEQNLIELRHRISTHLLIRDAKTVFVTSVAADVAYLLNSRGYHAAYQSSHHGILFVAGMDACLFLPDGCDASPVEIQSYANLHVIRSDVDELRRHVQAYRADFACYDFDATSCIVSGIMTGIVPTARHLDFNPVRAMRARKTPEALDHIRDAFARSSRAIADTLRRTKQGADGRLGTELDLSDAIREAYRRQGAIGLSFGTIAAAGANSAIPHYAPSLPAIRIDEGAIVLLDSGAYYDGGFATDCTRVVLRRSSVQTSAEHWQREIHTIALKAAIRGLTATFTAGTPGRDVDSLVRSVCNAYGYDYAHGTGHGIGIHVHERGIWFSPATDDRVIPDAVASIEPGIYIPGRGGVRIENAVIVRRDPESPELLAFENLVSVGYDWDLIDINMLDEHERCYLAKYESHCLSLGTQLTECPLL</sequence>
<dbReference type="InterPro" id="IPR000587">
    <property type="entry name" value="Creatinase_N"/>
</dbReference>
<dbReference type="Pfam" id="PF01321">
    <property type="entry name" value="Creatinase_N"/>
    <property type="match status" value="1"/>
</dbReference>
<feature type="domain" description="Peptidase M24" evidence="6">
    <location>
        <begin position="341"/>
        <end position="555"/>
    </location>
</feature>
<evidence type="ECO:0000256" key="5">
    <source>
        <dbReference type="RuleBase" id="RU000590"/>
    </source>
</evidence>
<dbReference type="SUPFAM" id="SSF55920">
    <property type="entry name" value="Creatinase/aminopeptidase"/>
    <property type="match status" value="1"/>
</dbReference>
<evidence type="ECO:0000313" key="8">
    <source>
        <dbReference type="EMBL" id="RXV65035.1"/>
    </source>
</evidence>
<evidence type="ECO:0000259" key="7">
    <source>
        <dbReference type="Pfam" id="PF01321"/>
    </source>
</evidence>
<dbReference type="InterPro" id="IPR050422">
    <property type="entry name" value="X-Pro_aminopeptidase_P"/>
</dbReference>